<feature type="compositionally biased region" description="Low complexity" evidence="5">
    <location>
        <begin position="78"/>
        <end position="91"/>
    </location>
</feature>
<dbReference type="AlphaFoldDB" id="A0A9P6N0W6"/>
<comment type="similarity">
    <text evidence="1">Belongs to the protein-tyrosine phosphatase family. Non-receptor class dual specificity subfamily.</text>
</comment>
<dbReference type="Gene3D" id="3.90.190.10">
    <property type="entry name" value="Protein tyrosine phosphatase superfamily"/>
    <property type="match status" value="1"/>
</dbReference>
<dbReference type="EMBL" id="JAAAID010000195">
    <property type="protein sequence ID" value="KAG0020811.1"/>
    <property type="molecule type" value="Genomic_DNA"/>
</dbReference>
<dbReference type="PROSITE" id="PS00383">
    <property type="entry name" value="TYR_PHOSPHATASE_1"/>
    <property type="match status" value="1"/>
</dbReference>
<dbReference type="SUPFAM" id="SSF52799">
    <property type="entry name" value="(Phosphotyrosine protein) phosphatases II"/>
    <property type="match status" value="1"/>
</dbReference>
<dbReference type="PANTHER" id="PTHR10159">
    <property type="entry name" value="DUAL SPECIFICITY PROTEIN PHOSPHATASE"/>
    <property type="match status" value="1"/>
</dbReference>
<dbReference type="CDD" id="cd14498">
    <property type="entry name" value="DSP"/>
    <property type="match status" value="1"/>
</dbReference>
<dbReference type="PROSITE" id="PS50054">
    <property type="entry name" value="TYR_PHOSPHATASE_DUAL"/>
    <property type="match status" value="1"/>
</dbReference>
<feature type="region of interest" description="Disordered" evidence="5">
    <location>
        <begin position="46"/>
        <end position="91"/>
    </location>
</feature>
<dbReference type="GO" id="GO:0008330">
    <property type="term" value="F:protein tyrosine/threonine phosphatase activity"/>
    <property type="evidence" value="ECO:0007669"/>
    <property type="project" value="TreeGrafter"/>
</dbReference>
<gene>
    <name evidence="8" type="ORF">BGZ80_003569</name>
</gene>
<evidence type="ECO:0000256" key="1">
    <source>
        <dbReference type="ARBA" id="ARBA00008601"/>
    </source>
</evidence>
<evidence type="ECO:0000256" key="4">
    <source>
        <dbReference type="ARBA" id="ARBA00022912"/>
    </source>
</evidence>
<sequence length="735" mass="78504">MSHHSLCTASSETSYLVPSTPSTPSLHRPLLAQDIKKVRNAKQLSLKVLPSPSTSSISSNGSNSNNDNTIAPSPSFPPSSTSLSSRRPFTPTPLLSASLKTSAALSTPCTPSFSTSTSKRRSQLLLDDALPTPRLPLPTTASHRSISAYFSDYSLECGAASPYTTEPVCVLPNLYLGAEHNASDIRTLQRLGITFVLNVAIEIAQVEKGSSASMSMEKMNEKAGETVRGGVQFKSLAWTHHQKNLLQDFPAAFALIDEAIARNNGNGKALVHCQLGVSRSASLVIAYVMRSLGMGLTEAYDFVKERSGVISPNMSLMYQLSEYEKSLRNPGNNTSITESSDAASTRSRNSWCSQMDDDEPPYPFSAAFADAENDDDLAAPIVDVGISQMDDSFLPLATPIRQEFYKRPLTPDSVVDHPNTKPFQSPSRLAQPKSFLSSRRSSHLSRLGYQRSPLTSFSSSSSCSIASDCPTPVEASFSLPKTPTTENFSSLSLEMESTTATTTSTCDAEMMVPPTPFLRSSFSIPSLSSSTSSYASSVSSFEACHRPSISSLSSSTSTYFTACDDNDIIEDGPGAGVYSPRNSGNWSRLPSISMSTSSQPVIAVTHEEVLKPEVKKKKNPLWSGLKALQVVADAYTASSSSSSSSSIITATPESSNMSLSSVTTVATAEPAPVAATTSTPATSTSTSAPTSTNTTTTTTTMALTKSKLPDFIFSPRPYHESRSFGDFYHALCMEG</sequence>
<feature type="compositionally biased region" description="Polar residues" evidence="5">
    <location>
        <begin position="479"/>
        <end position="488"/>
    </location>
</feature>
<dbReference type="GO" id="GO:0033550">
    <property type="term" value="F:MAP kinase tyrosine phosphatase activity"/>
    <property type="evidence" value="ECO:0007669"/>
    <property type="project" value="TreeGrafter"/>
</dbReference>
<keyword evidence="3" id="KW-0378">Hydrolase</keyword>
<dbReference type="GO" id="GO:0017017">
    <property type="term" value="F:MAP kinase tyrosine/serine/threonine phosphatase activity"/>
    <property type="evidence" value="ECO:0007669"/>
    <property type="project" value="TreeGrafter"/>
</dbReference>
<evidence type="ECO:0000256" key="3">
    <source>
        <dbReference type="ARBA" id="ARBA00022801"/>
    </source>
</evidence>
<feature type="region of interest" description="Disordered" evidence="5">
    <location>
        <begin position="475"/>
        <end position="494"/>
    </location>
</feature>
<protein>
    <recommendedName>
        <fullName evidence="2">protein-tyrosine-phosphatase</fullName>
        <ecNumber evidence="2">3.1.3.48</ecNumber>
    </recommendedName>
</protein>
<feature type="region of interest" description="Disordered" evidence="5">
    <location>
        <begin position="1"/>
        <end position="27"/>
    </location>
</feature>
<feature type="compositionally biased region" description="Low complexity" evidence="5">
    <location>
        <begin position="51"/>
        <end position="68"/>
    </location>
</feature>
<feature type="region of interest" description="Disordered" evidence="5">
    <location>
        <begin position="326"/>
        <end position="356"/>
    </location>
</feature>
<dbReference type="GO" id="GO:0043409">
    <property type="term" value="P:negative regulation of MAPK cascade"/>
    <property type="evidence" value="ECO:0007669"/>
    <property type="project" value="TreeGrafter"/>
</dbReference>
<evidence type="ECO:0000256" key="2">
    <source>
        <dbReference type="ARBA" id="ARBA00013064"/>
    </source>
</evidence>
<evidence type="ECO:0000259" key="6">
    <source>
        <dbReference type="PROSITE" id="PS50054"/>
    </source>
</evidence>
<dbReference type="InterPro" id="IPR000340">
    <property type="entry name" value="Dual-sp_phosphatase_cat-dom"/>
</dbReference>
<organism evidence="8 9">
    <name type="scientific">Entomortierella chlamydospora</name>
    <dbReference type="NCBI Taxonomy" id="101097"/>
    <lineage>
        <taxon>Eukaryota</taxon>
        <taxon>Fungi</taxon>
        <taxon>Fungi incertae sedis</taxon>
        <taxon>Mucoromycota</taxon>
        <taxon>Mortierellomycotina</taxon>
        <taxon>Mortierellomycetes</taxon>
        <taxon>Mortierellales</taxon>
        <taxon>Mortierellaceae</taxon>
        <taxon>Entomortierella</taxon>
    </lineage>
</organism>
<feature type="region of interest" description="Disordered" evidence="5">
    <location>
        <begin position="670"/>
        <end position="701"/>
    </location>
</feature>
<dbReference type="InterPro" id="IPR000387">
    <property type="entry name" value="Tyr_Pase_dom"/>
</dbReference>
<dbReference type="InterPro" id="IPR016130">
    <property type="entry name" value="Tyr_Pase_AS"/>
</dbReference>
<dbReference type="PROSITE" id="PS50056">
    <property type="entry name" value="TYR_PHOSPHATASE_2"/>
    <property type="match status" value="1"/>
</dbReference>
<evidence type="ECO:0000313" key="9">
    <source>
        <dbReference type="Proteomes" id="UP000703661"/>
    </source>
</evidence>
<feature type="compositionally biased region" description="Polar residues" evidence="5">
    <location>
        <begin position="329"/>
        <end position="353"/>
    </location>
</feature>
<name>A0A9P6N0W6_9FUNG</name>
<feature type="domain" description="Tyrosine-protein phosphatase" evidence="6">
    <location>
        <begin position="166"/>
        <end position="329"/>
    </location>
</feature>
<feature type="domain" description="Tyrosine specific protein phosphatases" evidence="7">
    <location>
        <begin position="247"/>
        <end position="306"/>
    </location>
</feature>
<evidence type="ECO:0000259" key="7">
    <source>
        <dbReference type="PROSITE" id="PS50056"/>
    </source>
</evidence>
<proteinExistence type="inferred from homology"/>
<dbReference type="SMART" id="SM00195">
    <property type="entry name" value="DSPc"/>
    <property type="match status" value="1"/>
</dbReference>
<dbReference type="InterPro" id="IPR020422">
    <property type="entry name" value="TYR_PHOSPHATASE_DUAL_dom"/>
</dbReference>
<dbReference type="PANTHER" id="PTHR10159:SF519">
    <property type="entry name" value="DUAL SPECIFICITY PROTEIN PHOSPHATASE MPK3"/>
    <property type="match status" value="1"/>
</dbReference>
<evidence type="ECO:0000256" key="5">
    <source>
        <dbReference type="SAM" id="MobiDB-lite"/>
    </source>
</evidence>
<feature type="compositionally biased region" description="Polar residues" evidence="5">
    <location>
        <begin position="1"/>
        <end position="25"/>
    </location>
</feature>
<feature type="compositionally biased region" description="Low complexity" evidence="5">
    <location>
        <begin position="670"/>
        <end position="700"/>
    </location>
</feature>
<dbReference type="EC" id="3.1.3.48" evidence="2"/>
<dbReference type="OrthoDB" id="2017893at2759"/>
<dbReference type="InterPro" id="IPR029021">
    <property type="entry name" value="Prot-tyrosine_phosphatase-like"/>
</dbReference>
<evidence type="ECO:0000313" key="8">
    <source>
        <dbReference type="EMBL" id="KAG0020811.1"/>
    </source>
</evidence>
<accession>A0A9P6N0W6</accession>
<feature type="region of interest" description="Disordered" evidence="5">
    <location>
        <begin position="411"/>
        <end position="435"/>
    </location>
</feature>
<keyword evidence="9" id="KW-1185">Reference proteome</keyword>
<comment type="caution">
    <text evidence="8">The sequence shown here is derived from an EMBL/GenBank/DDBJ whole genome shotgun (WGS) entry which is preliminary data.</text>
</comment>
<reference evidence="8" key="1">
    <citation type="journal article" date="2020" name="Fungal Divers.">
        <title>Resolving the Mortierellaceae phylogeny through synthesis of multi-gene phylogenetics and phylogenomics.</title>
        <authorList>
            <person name="Vandepol N."/>
            <person name="Liber J."/>
            <person name="Desiro A."/>
            <person name="Na H."/>
            <person name="Kennedy M."/>
            <person name="Barry K."/>
            <person name="Grigoriev I.V."/>
            <person name="Miller A.N."/>
            <person name="O'Donnell K."/>
            <person name="Stajich J.E."/>
            <person name="Bonito G."/>
        </authorList>
    </citation>
    <scope>NUCLEOTIDE SEQUENCE</scope>
    <source>
        <strain evidence="8">NRRL 2769</strain>
    </source>
</reference>
<keyword evidence="4" id="KW-0904">Protein phosphatase</keyword>
<dbReference type="GO" id="GO:0005737">
    <property type="term" value="C:cytoplasm"/>
    <property type="evidence" value="ECO:0007669"/>
    <property type="project" value="TreeGrafter"/>
</dbReference>
<dbReference type="Proteomes" id="UP000703661">
    <property type="component" value="Unassembled WGS sequence"/>
</dbReference>
<dbReference type="Pfam" id="PF00782">
    <property type="entry name" value="DSPc"/>
    <property type="match status" value="1"/>
</dbReference>